<dbReference type="InterPro" id="IPR011604">
    <property type="entry name" value="PDDEXK-like_dom_sf"/>
</dbReference>
<evidence type="ECO:0000313" key="1">
    <source>
        <dbReference type="EMBL" id="KFE68447.1"/>
    </source>
</evidence>
<dbReference type="Proteomes" id="UP000028725">
    <property type="component" value="Unassembled WGS sequence"/>
</dbReference>
<accession>A0A085WL84</accession>
<sequence>MSLSLRTLEWEENQLHELAASELPEELALAIHARHGHRIDVEFPSPRTRGHYRFKSRGCVGNLPVTPSLVVRVRPKVPVRSLFRMLEYAYDLDSFQIHEGHAGVGAIDEVYETLVSLLARRILERVRKGLYRDYVEQQEALPYVRGRILPRESLRSGGVASPQLFCEYQELTESVLDNQILAWTLSLLHRFPLGREDVREQLRRASRALVPMIEPRQVLPRDCVHRFYDRLNEDYRPMHALCRFFLEQSGPALEGGDHGLLPFTLHMPTLFEAFVARWLQRHLPEGMSLSVQHHADLEPTGSLHFKIDLVLTDERTGGVLAVLDTKYKDTREPAVADIQQMVAYATRMRTHRAFLIYPSRSAQPVRLHVGDVRVSSLVFDLERRPEEAGERLLQELRGLL</sequence>
<name>A0A085WL84_9BACT</name>
<dbReference type="RefSeq" id="WP_044189229.1">
    <property type="nucleotide sequence ID" value="NZ_JMCB01000006.1"/>
</dbReference>
<dbReference type="AlphaFoldDB" id="A0A085WL84"/>
<comment type="caution">
    <text evidence="1">The sequence shown here is derived from an EMBL/GenBank/DDBJ whole genome shotgun (WGS) entry which is preliminary data.</text>
</comment>
<keyword evidence="2" id="KW-1185">Reference proteome</keyword>
<dbReference type="InterPro" id="IPR019292">
    <property type="entry name" value="McrC"/>
</dbReference>
<dbReference type="PATRIC" id="fig|394096.3.peg.3726"/>
<reference evidence="1 2" key="1">
    <citation type="submission" date="2014-04" db="EMBL/GenBank/DDBJ databases">
        <title>Genome assembly of Hyalangium minutum DSM 14724.</title>
        <authorList>
            <person name="Sharma G."/>
            <person name="Subramanian S."/>
        </authorList>
    </citation>
    <scope>NUCLEOTIDE SEQUENCE [LARGE SCALE GENOMIC DNA]</scope>
    <source>
        <strain evidence="1 2">DSM 14724</strain>
    </source>
</reference>
<proteinExistence type="predicted"/>
<evidence type="ECO:0000313" key="2">
    <source>
        <dbReference type="Proteomes" id="UP000028725"/>
    </source>
</evidence>
<dbReference type="Gene3D" id="3.90.320.10">
    <property type="match status" value="1"/>
</dbReference>
<dbReference type="EMBL" id="JMCB01000006">
    <property type="protein sequence ID" value="KFE68447.1"/>
    <property type="molecule type" value="Genomic_DNA"/>
</dbReference>
<gene>
    <name evidence="1" type="ORF">DB31_7684</name>
</gene>
<dbReference type="PANTHER" id="PTHR38733">
    <property type="entry name" value="PROTEIN MCRC"/>
    <property type="match status" value="1"/>
</dbReference>
<organism evidence="1 2">
    <name type="scientific">Hyalangium minutum</name>
    <dbReference type="NCBI Taxonomy" id="394096"/>
    <lineage>
        <taxon>Bacteria</taxon>
        <taxon>Pseudomonadati</taxon>
        <taxon>Myxococcota</taxon>
        <taxon>Myxococcia</taxon>
        <taxon>Myxococcales</taxon>
        <taxon>Cystobacterineae</taxon>
        <taxon>Archangiaceae</taxon>
        <taxon>Hyalangium</taxon>
    </lineage>
</organism>
<dbReference type="PANTHER" id="PTHR38733:SF1">
    <property type="entry name" value="TYPE IV METHYL-DIRECTED RESTRICTION ENZYME ECOKMCRBC"/>
    <property type="match status" value="1"/>
</dbReference>
<dbReference type="STRING" id="394096.DB31_7684"/>
<dbReference type="Pfam" id="PF10117">
    <property type="entry name" value="McrBC"/>
    <property type="match status" value="1"/>
</dbReference>
<protein>
    <submittedName>
        <fullName evidence="1">McrBC 5-methylcytosine restriction system component</fullName>
    </submittedName>
</protein>